<dbReference type="PANTHER" id="PTHR43685:SF2">
    <property type="entry name" value="GLYCOSYLTRANSFERASE 2-LIKE DOMAIN-CONTAINING PROTEIN"/>
    <property type="match status" value="1"/>
</dbReference>
<keyword evidence="1" id="KW-0812">Transmembrane</keyword>
<accession>A0A1F5T077</accession>
<dbReference type="Pfam" id="PF00535">
    <property type="entry name" value="Glycos_transf_2"/>
    <property type="match status" value="1"/>
</dbReference>
<dbReference type="InterPro" id="IPR029044">
    <property type="entry name" value="Nucleotide-diphossugar_trans"/>
</dbReference>
<dbReference type="Gene3D" id="3.90.550.10">
    <property type="entry name" value="Spore Coat Polysaccharide Biosynthesis Protein SpsA, Chain A"/>
    <property type="match status" value="1"/>
</dbReference>
<feature type="domain" description="Glycosyltransferase 2-like" evidence="2">
    <location>
        <begin position="5"/>
        <end position="123"/>
    </location>
</feature>
<dbReference type="InterPro" id="IPR001173">
    <property type="entry name" value="Glyco_trans_2-like"/>
</dbReference>
<evidence type="ECO:0000259" key="2">
    <source>
        <dbReference type="Pfam" id="PF00535"/>
    </source>
</evidence>
<dbReference type="SUPFAM" id="SSF53448">
    <property type="entry name" value="Nucleotide-diphospho-sugar transferases"/>
    <property type="match status" value="1"/>
</dbReference>
<evidence type="ECO:0000313" key="3">
    <source>
        <dbReference type="EMBL" id="OGF32375.1"/>
    </source>
</evidence>
<feature type="transmembrane region" description="Helical" evidence="1">
    <location>
        <begin position="235"/>
        <end position="257"/>
    </location>
</feature>
<dbReference type="EMBL" id="MFGJ01000006">
    <property type="protein sequence ID" value="OGF32375.1"/>
    <property type="molecule type" value="Genomic_DNA"/>
</dbReference>
<keyword evidence="1" id="KW-0472">Membrane</keyword>
<feature type="transmembrane region" description="Helical" evidence="1">
    <location>
        <begin position="263"/>
        <end position="280"/>
    </location>
</feature>
<protein>
    <recommendedName>
        <fullName evidence="2">Glycosyltransferase 2-like domain-containing protein</fullName>
    </recommendedName>
</protein>
<keyword evidence="1" id="KW-1133">Transmembrane helix</keyword>
<comment type="caution">
    <text evidence="3">The sequence shown here is derived from an EMBL/GenBank/DDBJ whole genome shotgun (WGS) entry which is preliminary data.</text>
</comment>
<dbReference type="InterPro" id="IPR050834">
    <property type="entry name" value="Glycosyltransf_2"/>
</dbReference>
<dbReference type="PANTHER" id="PTHR43685">
    <property type="entry name" value="GLYCOSYLTRANSFERASE"/>
    <property type="match status" value="1"/>
</dbReference>
<feature type="transmembrane region" description="Helical" evidence="1">
    <location>
        <begin position="292"/>
        <end position="310"/>
    </location>
</feature>
<organism evidence="3 4">
    <name type="scientific">Candidatus Falkowbacteria bacterium RIFOXYC2_FULL_36_12</name>
    <dbReference type="NCBI Taxonomy" id="1798002"/>
    <lineage>
        <taxon>Bacteria</taxon>
        <taxon>Candidatus Falkowiibacteriota</taxon>
    </lineage>
</organism>
<dbReference type="AlphaFoldDB" id="A0A1F5T077"/>
<sequence>MIKYSFIIPVKAINDYIQESVPQILKINRDDFEIIVYPDEKTEQTWSKTRQISSGFGGPAIKRSLASRDAQGEILIFIDDDAYPAEDFLEKLDLNFNNSEVVAVGGPAMTPASDNFGQRVSGAVFLSKVSGGNPDRYIPIGKKRLVDDWPSVNLSVRKLIFDQVGGFNSEYWPGEDTLFCLELMKKTGKKIVYDPEVLVWHHRRAGFKKHLKQIGNYGLHRGHFVRKFPETSRKLLYFIPSLFLIGVVLGFFASIIISNITPYYIIFLCLYVLVIIKAFFDISNYESIQVSLSAIPYIVATHFVYGWRFILGLCKKELKSKLR</sequence>
<dbReference type="Proteomes" id="UP000179001">
    <property type="component" value="Unassembled WGS sequence"/>
</dbReference>
<reference evidence="3 4" key="1">
    <citation type="journal article" date="2016" name="Nat. Commun.">
        <title>Thousands of microbial genomes shed light on interconnected biogeochemical processes in an aquifer system.</title>
        <authorList>
            <person name="Anantharaman K."/>
            <person name="Brown C.T."/>
            <person name="Hug L.A."/>
            <person name="Sharon I."/>
            <person name="Castelle C.J."/>
            <person name="Probst A.J."/>
            <person name="Thomas B.C."/>
            <person name="Singh A."/>
            <person name="Wilkins M.J."/>
            <person name="Karaoz U."/>
            <person name="Brodie E.L."/>
            <person name="Williams K.H."/>
            <person name="Hubbard S.S."/>
            <person name="Banfield J.F."/>
        </authorList>
    </citation>
    <scope>NUCLEOTIDE SEQUENCE [LARGE SCALE GENOMIC DNA]</scope>
</reference>
<evidence type="ECO:0000313" key="4">
    <source>
        <dbReference type="Proteomes" id="UP000179001"/>
    </source>
</evidence>
<evidence type="ECO:0000256" key="1">
    <source>
        <dbReference type="SAM" id="Phobius"/>
    </source>
</evidence>
<gene>
    <name evidence="3" type="ORF">A2478_03590</name>
</gene>
<name>A0A1F5T077_9BACT</name>
<proteinExistence type="predicted"/>
<dbReference type="STRING" id="1798002.A2478_03590"/>